<dbReference type="SUPFAM" id="SSF53098">
    <property type="entry name" value="Ribonuclease H-like"/>
    <property type="match status" value="1"/>
</dbReference>
<reference evidence="8" key="1">
    <citation type="journal article" date="2020" name="J Insects Food Feed">
        <title>The yellow mealworm (Tenebrio molitor) genome: a resource for the emerging insects as food and feed industry.</title>
        <authorList>
            <person name="Eriksson T."/>
            <person name="Andere A."/>
            <person name="Kelstrup H."/>
            <person name="Emery V."/>
            <person name="Picard C."/>
        </authorList>
    </citation>
    <scope>NUCLEOTIDE SEQUENCE</scope>
    <source>
        <strain evidence="8">Stoneville</strain>
        <tissue evidence="8">Whole head</tissue>
    </source>
</reference>
<dbReference type="Gene3D" id="3.10.10.10">
    <property type="entry name" value="HIV Type 1 Reverse Transcriptase, subunit A, domain 1"/>
    <property type="match status" value="1"/>
</dbReference>
<organism evidence="8 9">
    <name type="scientific">Tenebrio molitor</name>
    <name type="common">Yellow mealworm beetle</name>
    <dbReference type="NCBI Taxonomy" id="7067"/>
    <lineage>
        <taxon>Eukaryota</taxon>
        <taxon>Metazoa</taxon>
        <taxon>Ecdysozoa</taxon>
        <taxon>Arthropoda</taxon>
        <taxon>Hexapoda</taxon>
        <taxon>Insecta</taxon>
        <taxon>Pterygota</taxon>
        <taxon>Neoptera</taxon>
        <taxon>Endopterygota</taxon>
        <taxon>Coleoptera</taxon>
        <taxon>Polyphaga</taxon>
        <taxon>Cucujiformia</taxon>
        <taxon>Tenebrionidae</taxon>
        <taxon>Tenebrio</taxon>
    </lineage>
</organism>
<dbReference type="GO" id="GO:0004190">
    <property type="term" value="F:aspartic-type endopeptidase activity"/>
    <property type="evidence" value="ECO:0007669"/>
    <property type="project" value="InterPro"/>
</dbReference>
<dbReference type="InterPro" id="IPR043128">
    <property type="entry name" value="Rev_trsase/Diguanyl_cyclase"/>
</dbReference>
<feature type="region of interest" description="Disordered" evidence="7">
    <location>
        <begin position="341"/>
        <end position="396"/>
    </location>
</feature>
<dbReference type="PANTHER" id="PTHR37984:SF5">
    <property type="entry name" value="PROTEIN NYNRIN-LIKE"/>
    <property type="match status" value="1"/>
</dbReference>
<reference evidence="8" key="2">
    <citation type="submission" date="2021-08" db="EMBL/GenBank/DDBJ databases">
        <authorList>
            <person name="Eriksson T."/>
        </authorList>
    </citation>
    <scope>NUCLEOTIDE SEQUENCE</scope>
    <source>
        <strain evidence="8">Stoneville</strain>
        <tissue evidence="8">Whole head</tissue>
    </source>
</reference>
<evidence type="ECO:0000256" key="1">
    <source>
        <dbReference type="ARBA" id="ARBA00012493"/>
    </source>
</evidence>
<dbReference type="Proteomes" id="UP000719412">
    <property type="component" value="Unassembled WGS sequence"/>
</dbReference>
<dbReference type="InterPro" id="IPR050951">
    <property type="entry name" value="Retrovirus_Pol_polyprotein"/>
</dbReference>
<dbReference type="EMBL" id="JABDTM020016189">
    <property type="protein sequence ID" value="KAH0818945.1"/>
    <property type="molecule type" value="Genomic_DNA"/>
</dbReference>
<name>A0A8J6LF00_TENMO</name>
<evidence type="ECO:0000256" key="2">
    <source>
        <dbReference type="ARBA" id="ARBA00022679"/>
    </source>
</evidence>
<dbReference type="AlphaFoldDB" id="A0A8J6LF00"/>
<keyword evidence="3" id="KW-0548">Nucleotidyltransferase</keyword>
<dbReference type="FunFam" id="3.30.70.270:FF:000020">
    <property type="entry name" value="Transposon Tf2-6 polyprotein-like Protein"/>
    <property type="match status" value="1"/>
</dbReference>
<dbReference type="InterPro" id="IPR043502">
    <property type="entry name" value="DNA/RNA_pol_sf"/>
</dbReference>
<dbReference type="InterPro" id="IPR021109">
    <property type="entry name" value="Peptidase_aspartic_dom_sf"/>
</dbReference>
<dbReference type="Gene3D" id="3.30.70.270">
    <property type="match status" value="2"/>
</dbReference>
<dbReference type="PROSITE" id="PS00141">
    <property type="entry name" value="ASP_PROTEASE"/>
    <property type="match status" value="1"/>
</dbReference>
<dbReference type="Gene3D" id="2.40.70.10">
    <property type="entry name" value="Acid Proteases"/>
    <property type="match status" value="1"/>
</dbReference>
<evidence type="ECO:0000256" key="7">
    <source>
        <dbReference type="SAM" id="MobiDB-lite"/>
    </source>
</evidence>
<evidence type="ECO:0000256" key="3">
    <source>
        <dbReference type="ARBA" id="ARBA00022695"/>
    </source>
</evidence>
<comment type="caution">
    <text evidence="8">The sequence shown here is derived from an EMBL/GenBank/DDBJ whole genome shotgun (WGS) entry which is preliminary data.</text>
</comment>
<dbReference type="GO" id="GO:0004519">
    <property type="term" value="F:endonuclease activity"/>
    <property type="evidence" value="ECO:0007669"/>
    <property type="project" value="UniProtKB-KW"/>
</dbReference>
<dbReference type="SUPFAM" id="SSF56672">
    <property type="entry name" value="DNA/RNA polymerases"/>
    <property type="match status" value="1"/>
</dbReference>
<proteinExistence type="predicted"/>
<evidence type="ECO:0000313" key="8">
    <source>
        <dbReference type="EMBL" id="KAH0818945.1"/>
    </source>
</evidence>
<evidence type="ECO:0000256" key="6">
    <source>
        <dbReference type="ARBA" id="ARBA00022918"/>
    </source>
</evidence>
<dbReference type="GO" id="GO:0003676">
    <property type="term" value="F:nucleic acid binding"/>
    <property type="evidence" value="ECO:0007669"/>
    <property type="project" value="InterPro"/>
</dbReference>
<dbReference type="EC" id="2.7.7.49" evidence="1"/>
<gene>
    <name evidence="8" type="ORF">GEV33_003846</name>
</gene>
<dbReference type="SUPFAM" id="SSF50630">
    <property type="entry name" value="Acid proteases"/>
    <property type="match status" value="1"/>
</dbReference>
<keyword evidence="5" id="KW-0255">Endonuclease</keyword>
<keyword evidence="2" id="KW-0808">Transferase</keyword>
<dbReference type="InterPro" id="IPR036397">
    <property type="entry name" value="RNaseH_sf"/>
</dbReference>
<dbReference type="GO" id="GO:0003964">
    <property type="term" value="F:RNA-directed DNA polymerase activity"/>
    <property type="evidence" value="ECO:0007669"/>
    <property type="project" value="UniProtKB-KW"/>
</dbReference>
<dbReference type="InterPro" id="IPR001969">
    <property type="entry name" value="Aspartic_peptidase_AS"/>
</dbReference>
<dbReference type="GO" id="GO:0042575">
    <property type="term" value="C:DNA polymerase complex"/>
    <property type="evidence" value="ECO:0007669"/>
    <property type="project" value="UniProtKB-ARBA"/>
</dbReference>
<keyword evidence="5" id="KW-0378">Hydrolase</keyword>
<evidence type="ECO:0000256" key="5">
    <source>
        <dbReference type="ARBA" id="ARBA00022759"/>
    </source>
</evidence>
<sequence length="1091" mass="122994">MNCEPRRPLPTGRVVCHLPGTTPGGMDRSLPLSPVPAGKTMLHRASVPEKRTLAVCYAYRSPEGHPHESPLITGSLGADGRVVEGRTTLSRHHREVSRVQIPGRMGLPWMFVLYFMLCCPERKKEKRGWVWVAGESTSEPRRTKEKEEKADRKKDALSLSSQKKRENPEVVKVNNDHGPLIDMDVLVQVLSRLVAPKSSELPILSKFSSLEHEDPKRFLEKCRERLAAMDPETWRVRVATRLRDLERSLVEKYGGLDKVIRLHSEFYDTCQAKDEPIETFLQKKKLMAARILPAMTEKELVDTCRTLLRNELVMYSAFASPHTLEELSTGAGTIESLLAQKKAVPPATTSTRWLSRTPEESGKRPGCRDRSGTQPSHRGPRGEPATTINAVNHGDANLPRASTNIEEKEFIALIDTGATHNVIRQGAAAGQVKLLDQPAQLQTTTAHGQVRIKGTVTNPFVVAPDLHVITVVTRFEYDLWVVDLDGRAALCSPGTVPNEVALRGVDEFVRRATSLLVARGDRIDPLDGGAAFTFHESCTVFWGTRDPRPFRRCSSRPPSVELRCTLGKVHFQFKFLVVDRLVETVVLGYEFMQQPRSAWYRQSVYGLLQNRLGEYYEQTIPVPTEGIGLHHCARITVGERLNAATRDEAAPLPIIQEMLRDLGQAKVFSSLNLKSGYWQVLLSDVSKGPLLQHPKRVFTSFGKYSLVTFETSPWCTWMTSLCTLPTTRSTLNTSRSCLHGSKSTACGKREIIYLRQIQGAPTPKDRRSLRFFLGLCNWLRDYVPRFTNIAHPLTDLLSAKKPWRWGPTEEEAFIRVKEVLVQPLMLHRPNLKLPAPSPLRTVQAWVLPTSCAPEAAIVEETIRSDSLPIYSAGGWKGSPSPKGMTSEIVRLLEEEVFTRRGYPRVIIRDNGSQFTSGHWTTGCRYWQIRTWTTTPYTPRENPTERRNQELGIFISYHEENSASRSQFSPIKNNVDARTKAKGLSYAIVHEPQIIPQHAVVMSSDEAHFHLNVIGRRQTLKNSKPLHCTVGPYFFEERAVTVTVASHRHCKMLEPFLRPQIEAMGLEDLWFQQNRATIHTSCTSMGNLRETN</sequence>
<dbReference type="InterPro" id="IPR012337">
    <property type="entry name" value="RNaseH-like_sf"/>
</dbReference>
<feature type="region of interest" description="Disordered" evidence="7">
    <location>
        <begin position="134"/>
        <end position="167"/>
    </location>
</feature>
<feature type="compositionally biased region" description="Basic and acidic residues" evidence="7">
    <location>
        <begin position="357"/>
        <end position="371"/>
    </location>
</feature>
<keyword evidence="6" id="KW-0695">RNA-directed DNA polymerase</keyword>
<evidence type="ECO:0000256" key="4">
    <source>
        <dbReference type="ARBA" id="ARBA00022722"/>
    </source>
</evidence>
<dbReference type="PANTHER" id="PTHR37984">
    <property type="entry name" value="PROTEIN CBG26694"/>
    <property type="match status" value="1"/>
</dbReference>
<accession>A0A8J6LF00</accession>
<dbReference type="GO" id="GO:0006508">
    <property type="term" value="P:proteolysis"/>
    <property type="evidence" value="ECO:0007669"/>
    <property type="project" value="InterPro"/>
</dbReference>
<evidence type="ECO:0000313" key="9">
    <source>
        <dbReference type="Proteomes" id="UP000719412"/>
    </source>
</evidence>
<protein>
    <recommendedName>
        <fullName evidence="1">RNA-directed DNA polymerase</fullName>
        <ecNumber evidence="1">2.7.7.49</ecNumber>
    </recommendedName>
</protein>
<dbReference type="Gene3D" id="3.30.420.10">
    <property type="entry name" value="Ribonuclease H-like superfamily/Ribonuclease H"/>
    <property type="match status" value="2"/>
</dbReference>
<keyword evidence="9" id="KW-1185">Reference proteome</keyword>
<keyword evidence="4" id="KW-0540">Nuclease</keyword>
<feature type="compositionally biased region" description="Basic and acidic residues" evidence="7">
    <location>
        <begin position="138"/>
        <end position="156"/>
    </location>
</feature>